<dbReference type="Gene3D" id="3.40.190.10">
    <property type="entry name" value="Periplasmic binding protein-like II"/>
    <property type="match status" value="1"/>
</dbReference>
<dbReference type="OrthoDB" id="5984008at2759"/>
<evidence type="ECO:0000256" key="6">
    <source>
        <dbReference type="ARBA" id="ARBA00023054"/>
    </source>
</evidence>
<evidence type="ECO:0000256" key="8">
    <source>
        <dbReference type="ARBA" id="ARBA00023136"/>
    </source>
</evidence>
<feature type="binding site" evidence="13">
    <location>
        <position position="387"/>
    </location>
    <ligand>
        <name>L-glutamate</name>
        <dbReference type="ChEBI" id="CHEBI:29985"/>
    </ligand>
</feature>
<keyword evidence="5 15" id="KW-1133">Transmembrane helix</keyword>
<accession>A0A9W9ZY06</accession>
<keyword evidence="4 15" id="KW-0812">Transmembrane</keyword>
<evidence type="ECO:0000256" key="10">
    <source>
        <dbReference type="ARBA" id="ARBA00023180"/>
    </source>
</evidence>
<evidence type="ECO:0000256" key="13">
    <source>
        <dbReference type="PIRSR" id="PIRSR601508-1"/>
    </source>
</evidence>
<dbReference type="InterPro" id="IPR001508">
    <property type="entry name" value="Iono_Glu_rcpt_met"/>
</dbReference>
<dbReference type="Gene3D" id="3.40.50.2300">
    <property type="match status" value="1"/>
</dbReference>
<feature type="site" description="Crucial to convey clamshell closure to channel opening" evidence="14">
    <location>
        <position position="529"/>
    </location>
</feature>
<keyword evidence="9" id="KW-0675">Receptor</keyword>
<evidence type="ECO:0000256" key="12">
    <source>
        <dbReference type="ARBA" id="ARBA00023303"/>
    </source>
</evidence>
<keyword evidence="12" id="KW-0407">Ion channel</keyword>
<sequence>MHESPGDFTKVAFPSMYRYATSAWRMIKKHRWRTLCLVLSADYEGKAFADGMLSYTLQEKWQLLHIVWLMDDTIGNGTKAELQDVITKGSDAIVMHSRMGHDVTFFEMIQELGVSKQGTVWIITEMTIQLDTNWQKLPQGLLKISLRRPEKHHDYIIYGNALHDAMSLFQHSFEESVKEYYDEDRDVDCVKVNTAKEIRRIAKRHMAQKFLPGKSMLFDHQTINNKNGAFTIWNLKRDGIGVKKWFPVGMAAITGLAIEKFTAPNGKSITPVSDLPRPVVYVAVNEYPSLVYKVDPGSADRCFGRSVPCYEYIRNDNVPKKFCCFGASLDFLSFLQTDLDFEAHIYFTPDGQYGVFNDSSGKWNGIVQELLTGRAMLSLEMGMNRMRAEVIQFAHPTLRLELGILVNRIGHQEITRDSWLHPFSTVLWLSLIATACVIFIVIWWLDRKSPQGYYHMFKGRGEDGFTLLDSISYVGGVAFGKDIGPVRTPRSTSSRLVSYVYSFLALIMINTYCANLMAFLVEKNVGLPITGIDDPQVG</sequence>
<feature type="transmembrane region" description="Helical" evidence="15">
    <location>
        <begin position="496"/>
        <end position="521"/>
    </location>
</feature>
<comment type="caution">
    <text evidence="17">The sequence shown here is derived from an EMBL/GenBank/DDBJ whole genome shotgun (WGS) entry which is preliminary data.</text>
</comment>
<dbReference type="InterPro" id="IPR001320">
    <property type="entry name" value="Iontro_rcpt_C"/>
</dbReference>
<evidence type="ECO:0000259" key="16">
    <source>
        <dbReference type="SMART" id="SM00918"/>
    </source>
</evidence>
<protein>
    <recommendedName>
        <fullName evidence="16">Ionotropic glutamate receptor L-glutamate and glycine-binding domain-containing protein</fullName>
    </recommendedName>
</protein>
<evidence type="ECO:0000256" key="9">
    <source>
        <dbReference type="ARBA" id="ARBA00023170"/>
    </source>
</evidence>
<dbReference type="Proteomes" id="UP001163046">
    <property type="component" value="Unassembled WGS sequence"/>
</dbReference>
<keyword evidence="6" id="KW-0175">Coiled coil</keyword>
<organism evidence="17 18">
    <name type="scientific">Desmophyllum pertusum</name>
    <dbReference type="NCBI Taxonomy" id="174260"/>
    <lineage>
        <taxon>Eukaryota</taxon>
        <taxon>Metazoa</taxon>
        <taxon>Cnidaria</taxon>
        <taxon>Anthozoa</taxon>
        <taxon>Hexacorallia</taxon>
        <taxon>Scleractinia</taxon>
        <taxon>Caryophylliina</taxon>
        <taxon>Caryophylliidae</taxon>
        <taxon>Desmophyllum</taxon>
    </lineage>
</organism>
<reference evidence="17" key="1">
    <citation type="submission" date="2023-01" db="EMBL/GenBank/DDBJ databases">
        <title>Genome assembly of the deep-sea coral Lophelia pertusa.</title>
        <authorList>
            <person name="Herrera S."/>
            <person name="Cordes E."/>
        </authorList>
    </citation>
    <scope>NUCLEOTIDE SEQUENCE</scope>
    <source>
        <strain evidence="17">USNM1676648</strain>
        <tissue evidence="17">Polyp</tissue>
    </source>
</reference>
<dbReference type="Pfam" id="PF10613">
    <property type="entry name" value="Lig_chan-Glu_bd"/>
    <property type="match status" value="1"/>
</dbReference>
<dbReference type="Gene3D" id="1.10.287.70">
    <property type="match status" value="1"/>
</dbReference>
<evidence type="ECO:0000256" key="11">
    <source>
        <dbReference type="ARBA" id="ARBA00023286"/>
    </source>
</evidence>
<dbReference type="SUPFAM" id="SSF53850">
    <property type="entry name" value="Periplasmic binding protein-like II"/>
    <property type="match status" value="1"/>
</dbReference>
<feature type="domain" description="Ionotropic glutamate receptor L-glutamate and glycine-binding" evidence="16">
    <location>
        <begin position="309"/>
        <end position="372"/>
    </location>
</feature>
<evidence type="ECO:0000256" key="2">
    <source>
        <dbReference type="ARBA" id="ARBA00022448"/>
    </source>
</evidence>
<evidence type="ECO:0000256" key="7">
    <source>
        <dbReference type="ARBA" id="ARBA00023065"/>
    </source>
</evidence>
<keyword evidence="18" id="KW-1185">Reference proteome</keyword>
<dbReference type="FunFam" id="3.40.190.10:FF:000078">
    <property type="entry name" value="glutamate receptor ionotropic, NMDA 3B"/>
    <property type="match status" value="1"/>
</dbReference>
<dbReference type="PRINTS" id="PR00177">
    <property type="entry name" value="NMDARECEPTOR"/>
</dbReference>
<keyword evidence="3" id="KW-1003">Cell membrane</keyword>
<evidence type="ECO:0000256" key="5">
    <source>
        <dbReference type="ARBA" id="ARBA00022989"/>
    </source>
</evidence>
<dbReference type="EMBL" id="MU825430">
    <property type="protein sequence ID" value="KAJ7389545.1"/>
    <property type="molecule type" value="Genomic_DNA"/>
</dbReference>
<evidence type="ECO:0000256" key="15">
    <source>
        <dbReference type="SAM" id="Phobius"/>
    </source>
</evidence>
<comment type="subcellular location">
    <subcellularLocation>
        <location evidence="1">Cell membrane</location>
        <topology evidence="1">Multi-pass membrane protein</topology>
    </subcellularLocation>
</comment>
<evidence type="ECO:0000256" key="3">
    <source>
        <dbReference type="ARBA" id="ARBA00022475"/>
    </source>
</evidence>
<feature type="transmembrane region" description="Helical" evidence="15">
    <location>
        <begin position="426"/>
        <end position="445"/>
    </location>
</feature>
<dbReference type="InterPro" id="IPR015683">
    <property type="entry name" value="Ionotropic_Glu_rcpt"/>
</dbReference>
<name>A0A9W9ZY06_9CNID</name>
<dbReference type="InterPro" id="IPR028082">
    <property type="entry name" value="Peripla_BP_I"/>
</dbReference>
<dbReference type="Pfam" id="PF00060">
    <property type="entry name" value="Lig_chan"/>
    <property type="match status" value="1"/>
</dbReference>
<dbReference type="PANTHER" id="PTHR18966">
    <property type="entry name" value="IONOTROPIC GLUTAMATE RECEPTOR"/>
    <property type="match status" value="1"/>
</dbReference>
<keyword evidence="11" id="KW-1071">Ligand-gated ion channel</keyword>
<evidence type="ECO:0000256" key="4">
    <source>
        <dbReference type="ARBA" id="ARBA00022692"/>
    </source>
</evidence>
<dbReference type="InterPro" id="IPR019594">
    <property type="entry name" value="Glu/Gly-bd"/>
</dbReference>
<dbReference type="GO" id="GO:0043226">
    <property type="term" value="C:organelle"/>
    <property type="evidence" value="ECO:0007669"/>
    <property type="project" value="UniProtKB-ARBA"/>
</dbReference>
<evidence type="ECO:0000313" key="17">
    <source>
        <dbReference type="EMBL" id="KAJ7389545.1"/>
    </source>
</evidence>
<keyword evidence="10" id="KW-0325">Glycoprotein</keyword>
<evidence type="ECO:0000313" key="18">
    <source>
        <dbReference type="Proteomes" id="UP001163046"/>
    </source>
</evidence>
<keyword evidence="2" id="KW-0813">Transport</keyword>
<evidence type="ECO:0000256" key="1">
    <source>
        <dbReference type="ARBA" id="ARBA00004651"/>
    </source>
</evidence>
<dbReference type="SUPFAM" id="SSF53822">
    <property type="entry name" value="Periplasmic binding protein-like I"/>
    <property type="match status" value="1"/>
</dbReference>
<keyword evidence="8 15" id="KW-0472">Membrane</keyword>
<evidence type="ECO:0000256" key="14">
    <source>
        <dbReference type="PIRSR" id="PIRSR601508-2"/>
    </source>
</evidence>
<gene>
    <name evidence="17" type="ORF">OS493_030930</name>
</gene>
<keyword evidence="7" id="KW-0406">Ion transport</keyword>
<dbReference type="GO" id="GO:0038023">
    <property type="term" value="F:signaling receptor activity"/>
    <property type="evidence" value="ECO:0007669"/>
    <property type="project" value="InterPro"/>
</dbReference>
<dbReference type="GO" id="GO:0015276">
    <property type="term" value="F:ligand-gated monoatomic ion channel activity"/>
    <property type="evidence" value="ECO:0007669"/>
    <property type="project" value="InterPro"/>
</dbReference>
<dbReference type="GO" id="GO:0005886">
    <property type="term" value="C:plasma membrane"/>
    <property type="evidence" value="ECO:0007669"/>
    <property type="project" value="UniProtKB-SubCell"/>
</dbReference>
<proteinExistence type="predicted"/>
<dbReference type="AlphaFoldDB" id="A0A9W9ZY06"/>
<dbReference type="SMART" id="SM00918">
    <property type="entry name" value="Lig_chan-Glu_bd"/>
    <property type="match status" value="1"/>
</dbReference>